<dbReference type="InterPro" id="IPR013656">
    <property type="entry name" value="PAS_4"/>
</dbReference>
<feature type="domain" description="PAC" evidence="9">
    <location>
        <begin position="81"/>
        <end position="131"/>
    </location>
</feature>
<dbReference type="PROSITE" id="PS50113">
    <property type="entry name" value="PAC"/>
    <property type="match status" value="1"/>
</dbReference>
<dbReference type="Gene3D" id="3.30.450.20">
    <property type="entry name" value="PAS domain"/>
    <property type="match status" value="1"/>
</dbReference>
<dbReference type="SMART" id="SM00387">
    <property type="entry name" value="HATPase_c"/>
    <property type="match status" value="1"/>
</dbReference>
<dbReference type="CDD" id="cd16936">
    <property type="entry name" value="HATPase_RsbW-like"/>
    <property type="match status" value="1"/>
</dbReference>
<accession>A0A1I6IT61</accession>
<dbReference type="EMBL" id="FOYT01000004">
    <property type="protein sequence ID" value="SFR69420.1"/>
    <property type="molecule type" value="Genomic_DNA"/>
</dbReference>
<dbReference type="RefSeq" id="WP_089810234.1">
    <property type="nucleotide sequence ID" value="NZ_FOYT01000004.1"/>
</dbReference>
<dbReference type="SMART" id="SM00091">
    <property type="entry name" value="PAS"/>
    <property type="match status" value="1"/>
</dbReference>
<name>A0A1I6IT61_9EURY</name>
<dbReference type="STRING" id="553469.SAMN04487947_3614"/>
<evidence type="ECO:0000313" key="11">
    <source>
        <dbReference type="Proteomes" id="UP000198531"/>
    </source>
</evidence>
<dbReference type="Proteomes" id="UP000198531">
    <property type="component" value="Unassembled WGS sequence"/>
</dbReference>
<dbReference type="PROSITE" id="PS50109">
    <property type="entry name" value="HIS_KIN"/>
    <property type="match status" value="1"/>
</dbReference>
<evidence type="ECO:0000256" key="1">
    <source>
        <dbReference type="ARBA" id="ARBA00000085"/>
    </source>
</evidence>
<evidence type="ECO:0000259" key="9">
    <source>
        <dbReference type="PROSITE" id="PS50113"/>
    </source>
</evidence>
<gene>
    <name evidence="10" type="ORF">SAMN04487947_3614</name>
</gene>
<dbReference type="Pfam" id="PF02518">
    <property type="entry name" value="HATPase_c"/>
    <property type="match status" value="1"/>
</dbReference>
<dbReference type="EC" id="2.7.13.3" evidence="2"/>
<keyword evidence="4" id="KW-0547">Nucleotide-binding</keyword>
<dbReference type="Pfam" id="PF08448">
    <property type="entry name" value="PAS_4"/>
    <property type="match status" value="1"/>
</dbReference>
<evidence type="ECO:0000256" key="2">
    <source>
        <dbReference type="ARBA" id="ARBA00012438"/>
    </source>
</evidence>
<feature type="domain" description="PAS" evidence="8">
    <location>
        <begin position="26"/>
        <end position="76"/>
    </location>
</feature>
<organism evidence="10 11">
    <name type="scientific">Halogeometricum rufum</name>
    <dbReference type="NCBI Taxonomy" id="553469"/>
    <lineage>
        <taxon>Archaea</taxon>
        <taxon>Methanobacteriati</taxon>
        <taxon>Methanobacteriota</taxon>
        <taxon>Stenosarchaea group</taxon>
        <taxon>Halobacteria</taxon>
        <taxon>Halobacteriales</taxon>
        <taxon>Haloferacaceae</taxon>
        <taxon>Halogeometricum</taxon>
    </lineage>
</organism>
<dbReference type="InterPro" id="IPR004358">
    <property type="entry name" value="Sig_transdc_His_kin-like_C"/>
</dbReference>
<evidence type="ECO:0000313" key="10">
    <source>
        <dbReference type="EMBL" id="SFR69420.1"/>
    </source>
</evidence>
<keyword evidence="11" id="KW-1185">Reference proteome</keyword>
<protein>
    <recommendedName>
        <fullName evidence="2">histidine kinase</fullName>
        <ecNumber evidence="2">2.7.13.3</ecNumber>
    </recommendedName>
</protein>
<dbReference type="InterPro" id="IPR036097">
    <property type="entry name" value="HisK_dim/P_sf"/>
</dbReference>
<dbReference type="SUPFAM" id="SSF55785">
    <property type="entry name" value="PYP-like sensor domain (PAS domain)"/>
    <property type="match status" value="1"/>
</dbReference>
<dbReference type="InterPro" id="IPR036890">
    <property type="entry name" value="HATPase_C_sf"/>
</dbReference>
<dbReference type="InterPro" id="IPR001610">
    <property type="entry name" value="PAC"/>
</dbReference>
<dbReference type="InterPro" id="IPR003594">
    <property type="entry name" value="HATPase_dom"/>
</dbReference>
<dbReference type="SUPFAM" id="SSF55874">
    <property type="entry name" value="ATPase domain of HSP90 chaperone/DNA topoisomerase II/histidine kinase"/>
    <property type="match status" value="1"/>
</dbReference>
<evidence type="ECO:0000256" key="3">
    <source>
        <dbReference type="ARBA" id="ARBA00022679"/>
    </source>
</evidence>
<comment type="catalytic activity">
    <reaction evidence="1">
        <text>ATP + protein L-histidine = ADP + protein N-phospho-L-histidine.</text>
        <dbReference type="EC" id="2.7.13.3"/>
    </reaction>
</comment>
<reference evidence="11" key="1">
    <citation type="submission" date="2016-10" db="EMBL/GenBank/DDBJ databases">
        <authorList>
            <person name="Varghese N."/>
            <person name="Submissions S."/>
        </authorList>
    </citation>
    <scope>NUCLEOTIDE SEQUENCE [LARGE SCALE GENOMIC DNA]</scope>
    <source>
        <strain evidence="11">CGMCC 1.7736</strain>
    </source>
</reference>
<dbReference type="SMART" id="SM00086">
    <property type="entry name" value="PAC"/>
    <property type="match status" value="1"/>
</dbReference>
<evidence type="ECO:0000256" key="6">
    <source>
        <dbReference type="ARBA" id="ARBA00022840"/>
    </source>
</evidence>
<dbReference type="InterPro" id="IPR035965">
    <property type="entry name" value="PAS-like_dom_sf"/>
</dbReference>
<dbReference type="InterPro" id="IPR000014">
    <property type="entry name" value="PAS"/>
</dbReference>
<proteinExistence type="predicted"/>
<dbReference type="InterPro" id="IPR050980">
    <property type="entry name" value="2C_sensor_his_kinase"/>
</dbReference>
<dbReference type="InterPro" id="IPR005467">
    <property type="entry name" value="His_kinase_dom"/>
</dbReference>
<keyword evidence="5" id="KW-0418">Kinase</keyword>
<evidence type="ECO:0000259" key="8">
    <source>
        <dbReference type="PROSITE" id="PS50112"/>
    </source>
</evidence>
<feature type="domain" description="Histidine kinase" evidence="7">
    <location>
        <begin position="135"/>
        <end position="344"/>
    </location>
</feature>
<dbReference type="CDD" id="cd00130">
    <property type="entry name" value="PAS"/>
    <property type="match status" value="1"/>
</dbReference>
<dbReference type="OrthoDB" id="106630at2157"/>
<sequence>MDTRDHVRLPPIFDNLDVGITFRHPENGAVLDVNAPIERLYGYTADELRGTTVSEYTPPSTKFSEERALREVRAAAAGDSQSFEWQIERSNGELRWIRVHLNGTSVDGVDGVIAEVHDITEYRARERRLRLLSRIVRHNLRNKMNVLLGYADRIRSAVEDESLQSELETVVEITNEVGTLSDSVRQIEEIAEPDATKRSPTDLRDVVESAVERARREYDDATIRLGSAASVSVIADEGVTYAVEHAIENAVEHNDRRTPEVTVSVAEDRADCCGVIRVADDGPPIPDVEIDVLGTEVEASSTYHGSGVGLWVMQWCVDSLGGELEFEENTPRGNVVSISLPSSEPVDP</sequence>
<dbReference type="SUPFAM" id="SSF47384">
    <property type="entry name" value="Homodimeric domain of signal transducing histidine kinase"/>
    <property type="match status" value="1"/>
</dbReference>
<keyword evidence="3" id="KW-0808">Transferase</keyword>
<evidence type="ECO:0000256" key="4">
    <source>
        <dbReference type="ARBA" id="ARBA00022741"/>
    </source>
</evidence>
<evidence type="ECO:0000259" key="7">
    <source>
        <dbReference type="PROSITE" id="PS50109"/>
    </source>
</evidence>
<dbReference type="GO" id="GO:0000155">
    <property type="term" value="F:phosphorelay sensor kinase activity"/>
    <property type="evidence" value="ECO:0007669"/>
    <property type="project" value="InterPro"/>
</dbReference>
<dbReference type="InterPro" id="IPR000700">
    <property type="entry name" value="PAS-assoc_C"/>
</dbReference>
<dbReference type="GO" id="GO:0005524">
    <property type="term" value="F:ATP binding"/>
    <property type="evidence" value="ECO:0007669"/>
    <property type="project" value="UniProtKB-KW"/>
</dbReference>
<keyword evidence="6" id="KW-0067">ATP-binding</keyword>
<dbReference type="Gene3D" id="3.30.565.10">
    <property type="entry name" value="Histidine kinase-like ATPase, C-terminal domain"/>
    <property type="match status" value="1"/>
</dbReference>
<dbReference type="PANTHER" id="PTHR44936:SF10">
    <property type="entry name" value="SENSOR PROTEIN RSTB"/>
    <property type="match status" value="1"/>
</dbReference>
<dbReference type="AlphaFoldDB" id="A0A1I6IT61"/>
<dbReference type="PRINTS" id="PR00344">
    <property type="entry name" value="BCTRLSENSOR"/>
</dbReference>
<dbReference type="PROSITE" id="PS50112">
    <property type="entry name" value="PAS"/>
    <property type="match status" value="1"/>
</dbReference>
<dbReference type="NCBIfam" id="TIGR00229">
    <property type="entry name" value="sensory_box"/>
    <property type="match status" value="1"/>
</dbReference>
<evidence type="ECO:0000256" key="5">
    <source>
        <dbReference type="ARBA" id="ARBA00022777"/>
    </source>
</evidence>
<dbReference type="PANTHER" id="PTHR44936">
    <property type="entry name" value="SENSOR PROTEIN CREC"/>
    <property type="match status" value="1"/>
</dbReference>